<proteinExistence type="predicted"/>
<accession>A0AAW9QIQ1</accession>
<dbReference type="RefSeq" id="WP_332865167.1">
    <property type="nucleotide sequence ID" value="NZ_JBAFSM010000018.1"/>
</dbReference>
<gene>
    <name evidence="1" type="ORF">V0288_11205</name>
</gene>
<dbReference type="Proteomes" id="UP001328733">
    <property type="component" value="Unassembled WGS sequence"/>
</dbReference>
<keyword evidence="2" id="KW-1185">Reference proteome</keyword>
<comment type="caution">
    <text evidence="1">The sequence shown here is derived from an EMBL/GenBank/DDBJ whole genome shotgun (WGS) entry which is preliminary data.</text>
</comment>
<dbReference type="AlphaFoldDB" id="A0AAW9QIQ1"/>
<reference evidence="1 2" key="1">
    <citation type="submission" date="2024-01" db="EMBL/GenBank/DDBJ databases">
        <title>Genomic insights into the taxonomy and metabolism of the cyanobacterium Pannus brasiliensis CCIBt3594.</title>
        <authorList>
            <person name="Machado M."/>
            <person name="Botero N.B."/>
            <person name="Andreote A.P.D."/>
            <person name="Feitosa A.M.T."/>
            <person name="Popin R."/>
            <person name="Sivonen K."/>
            <person name="Fiore M.F."/>
        </authorList>
    </citation>
    <scope>NUCLEOTIDE SEQUENCE [LARGE SCALE GENOMIC DNA]</scope>
    <source>
        <strain evidence="1 2">CCIBt3594</strain>
    </source>
</reference>
<organism evidence="1 2">
    <name type="scientific">Pannus brasiliensis CCIBt3594</name>
    <dbReference type="NCBI Taxonomy" id="1427578"/>
    <lineage>
        <taxon>Bacteria</taxon>
        <taxon>Bacillati</taxon>
        <taxon>Cyanobacteriota</taxon>
        <taxon>Cyanophyceae</taxon>
        <taxon>Oscillatoriophycideae</taxon>
        <taxon>Chroococcales</taxon>
        <taxon>Microcystaceae</taxon>
        <taxon>Pannus</taxon>
    </lineage>
</organism>
<evidence type="ECO:0000313" key="2">
    <source>
        <dbReference type="Proteomes" id="UP001328733"/>
    </source>
</evidence>
<protein>
    <submittedName>
        <fullName evidence="1">Helix-turn-helix domain-containing protein</fullName>
    </submittedName>
</protein>
<sequence>MMDASLQRVLEKQRRRIEFNNSRLRRARERGAECKVRGRELRFGGEENAVARQRIRQMLDQGWTYREVASWWDTQPSTIERIYKRVGQYKKL</sequence>
<name>A0AAW9QIQ1_9CHRO</name>
<dbReference type="EMBL" id="JBAFSM010000018">
    <property type="protein sequence ID" value="MEG3437687.1"/>
    <property type="molecule type" value="Genomic_DNA"/>
</dbReference>
<evidence type="ECO:0000313" key="1">
    <source>
        <dbReference type="EMBL" id="MEG3437687.1"/>
    </source>
</evidence>